<feature type="signal peptide" evidence="1">
    <location>
        <begin position="1"/>
        <end position="28"/>
    </location>
</feature>
<dbReference type="Proteomes" id="UP000238479">
    <property type="component" value="Chromosome 5"/>
</dbReference>
<dbReference type="OrthoDB" id="1855047at2759"/>
<organism evidence="2 3">
    <name type="scientific">Rosa chinensis</name>
    <name type="common">China rose</name>
    <dbReference type="NCBI Taxonomy" id="74649"/>
    <lineage>
        <taxon>Eukaryota</taxon>
        <taxon>Viridiplantae</taxon>
        <taxon>Streptophyta</taxon>
        <taxon>Embryophyta</taxon>
        <taxon>Tracheophyta</taxon>
        <taxon>Spermatophyta</taxon>
        <taxon>Magnoliopsida</taxon>
        <taxon>eudicotyledons</taxon>
        <taxon>Gunneridae</taxon>
        <taxon>Pentapetalae</taxon>
        <taxon>rosids</taxon>
        <taxon>fabids</taxon>
        <taxon>Rosales</taxon>
        <taxon>Rosaceae</taxon>
        <taxon>Rosoideae</taxon>
        <taxon>Rosoideae incertae sedis</taxon>
        <taxon>Rosa</taxon>
    </lineage>
</organism>
<gene>
    <name evidence="2" type="ORF">RchiOBHm_Chr5g0001551</name>
</gene>
<dbReference type="EMBL" id="PDCK01000043">
    <property type="protein sequence ID" value="PRQ28297.1"/>
    <property type="molecule type" value="Genomic_DNA"/>
</dbReference>
<evidence type="ECO:0008006" key="4">
    <source>
        <dbReference type="Google" id="ProtNLM"/>
    </source>
</evidence>
<evidence type="ECO:0000313" key="2">
    <source>
        <dbReference type="EMBL" id="PRQ28297.1"/>
    </source>
</evidence>
<evidence type="ECO:0000256" key="1">
    <source>
        <dbReference type="SAM" id="SignalP"/>
    </source>
</evidence>
<keyword evidence="3" id="KW-1185">Reference proteome</keyword>
<feature type="chain" id="PRO_5015111853" description="Gibberellin regulated protein" evidence="1">
    <location>
        <begin position="29"/>
        <end position="111"/>
    </location>
</feature>
<dbReference type="OMA" id="CVKKCDC"/>
<name>A0A2P6Q2A2_ROSCH</name>
<proteinExistence type="predicted"/>
<dbReference type="AlphaFoldDB" id="A0A2P6Q2A2"/>
<keyword evidence="1" id="KW-0732">Signal</keyword>
<comment type="caution">
    <text evidence="2">The sequence shown here is derived from an EMBL/GenBank/DDBJ whole genome shotgun (WGS) entry which is preliminary data.</text>
</comment>
<accession>A0A2P6Q2A2</accession>
<sequence>MEKRPCTLAVVPLMLLLLWPTVFPEVLACPTTGGGCKRCPAKGGECRSCIVNQMKFVCPRCVPILRCMARCLWGGSSRMNCVKKCDCGGGNPKLSDCKKCMARCKCSCISY</sequence>
<reference evidence="2 3" key="1">
    <citation type="journal article" date="2018" name="Nat. Genet.">
        <title>The Rosa genome provides new insights in the design of modern roses.</title>
        <authorList>
            <person name="Bendahmane M."/>
        </authorList>
    </citation>
    <scope>NUCLEOTIDE SEQUENCE [LARGE SCALE GENOMIC DNA]</scope>
    <source>
        <strain evidence="3">cv. Old Blush</strain>
    </source>
</reference>
<dbReference type="Gramene" id="PRQ28297">
    <property type="protein sequence ID" value="PRQ28297"/>
    <property type="gene ID" value="RchiOBHm_Chr5g0001551"/>
</dbReference>
<protein>
    <recommendedName>
        <fullName evidence="4">Gibberellin regulated protein</fullName>
    </recommendedName>
</protein>
<evidence type="ECO:0000313" key="3">
    <source>
        <dbReference type="Proteomes" id="UP000238479"/>
    </source>
</evidence>